<reference evidence="3 4" key="1">
    <citation type="submission" date="2014-04" db="EMBL/GenBank/DDBJ databases">
        <authorList>
            <consortium name="DOE Joint Genome Institute"/>
            <person name="Kuo A."/>
            <person name="Girlanda M."/>
            <person name="Perotto S."/>
            <person name="Kohler A."/>
            <person name="Nagy L.G."/>
            <person name="Floudas D."/>
            <person name="Copeland A."/>
            <person name="Barry K.W."/>
            <person name="Cichocki N."/>
            <person name="Veneault-Fourrey C."/>
            <person name="LaButti K."/>
            <person name="Lindquist E.A."/>
            <person name="Lipzen A."/>
            <person name="Lundell T."/>
            <person name="Morin E."/>
            <person name="Murat C."/>
            <person name="Sun H."/>
            <person name="Tunlid A."/>
            <person name="Henrissat B."/>
            <person name="Grigoriev I.V."/>
            <person name="Hibbett D.S."/>
            <person name="Martin F."/>
            <person name="Nordberg H.P."/>
            <person name="Cantor M.N."/>
            <person name="Hua S.X."/>
        </authorList>
    </citation>
    <scope>NUCLEOTIDE SEQUENCE [LARGE SCALE GENOMIC DNA]</scope>
    <source>
        <strain evidence="3 4">MUT 4182</strain>
    </source>
</reference>
<dbReference type="CDD" id="cd00067">
    <property type="entry name" value="GAL4"/>
    <property type="match status" value="1"/>
</dbReference>
<protein>
    <recommendedName>
        <fullName evidence="2">Zn(2)-C6 fungal-type domain-containing protein</fullName>
    </recommendedName>
</protein>
<feature type="compositionally biased region" description="Polar residues" evidence="1">
    <location>
        <begin position="326"/>
        <end position="336"/>
    </location>
</feature>
<feature type="region of interest" description="Disordered" evidence="1">
    <location>
        <begin position="274"/>
        <end position="376"/>
    </location>
</feature>
<evidence type="ECO:0000259" key="2">
    <source>
        <dbReference type="PROSITE" id="PS50048"/>
    </source>
</evidence>
<feature type="compositionally biased region" description="Polar residues" evidence="1">
    <location>
        <begin position="116"/>
        <end position="138"/>
    </location>
</feature>
<dbReference type="InterPro" id="IPR036864">
    <property type="entry name" value="Zn2-C6_fun-type_DNA-bd_sf"/>
</dbReference>
<feature type="domain" description="Zn(2)-C6 fungal-type" evidence="2">
    <location>
        <begin position="595"/>
        <end position="637"/>
    </location>
</feature>
<dbReference type="Proteomes" id="UP000054248">
    <property type="component" value="Unassembled WGS sequence"/>
</dbReference>
<name>A0A0C3QG42_9AGAM</name>
<dbReference type="InterPro" id="IPR001138">
    <property type="entry name" value="Zn2Cys6_DnaBD"/>
</dbReference>
<dbReference type="OrthoDB" id="39175at2759"/>
<feature type="region of interest" description="Disordered" evidence="1">
    <location>
        <begin position="88"/>
        <end position="177"/>
    </location>
</feature>
<evidence type="ECO:0000256" key="1">
    <source>
        <dbReference type="SAM" id="MobiDB-lite"/>
    </source>
</evidence>
<evidence type="ECO:0000313" key="3">
    <source>
        <dbReference type="EMBL" id="KIO30535.1"/>
    </source>
</evidence>
<dbReference type="Pfam" id="PF00172">
    <property type="entry name" value="Zn_clus"/>
    <property type="match status" value="1"/>
</dbReference>
<dbReference type="SMART" id="SM00066">
    <property type="entry name" value="GAL4"/>
    <property type="match status" value="1"/>
</dbReference>
<feature type="compositionally biased region" description="Polar residues" evidence="1">
    <location>
        <begin position="301"/>
        <end position="315"/>
    </location>
</feature>
<dbReference type="PROSITE" id="PS50048">
    <property type="entry name" value="ZN2_CY6_FUNGAL_2"/>
    <property type="match status" value="1"/>
</dbReference>
<feature type="region of interest" description="Disordered" evidence="1">
    <location>
        <begin position="221"/>
        <end position="243"/>
    </location>
</feature>
<evidence type="ECO:0000313" key="4">
    <source>
        <dbReference type="Proteomes" id="UP000054248"/>
    </source>
</evidence>
<dbReference type="HOGENOM" id="CLU_378649_0_0_1"/>
<feature type="compositionally biased region" description="Polar residues" evidence="1">
    <location>
        <begin position="97"/>
        <end position="106"/>
    </location>
</feature>
<accession>A0A0C3QG42</accession>
<proteinExistence type="predicted"/>
<dbReference type="AlphaFoldDB" id="A0A0C3QG42"/>
<gene>
    <name evidence="3" type="ORF">M407DRAFT_5593</name>
</gene>
<feature type="region of interest" description="Disordered" evidence="1">
    <location>
        <begin position="514"/>
        <end position="535"/>
    </location>
</feature>
<keyword evidence="4" id="KW-1185">Reference proteome</keyword>
<sequence length="732" mass="78948">MSYNYRTNAFPDPVVNFHAHPPYPAAPVSNTQNHGLSAVAPLPNSSEQALYAQSSSLGNNTQYWNSPPSAVPLSSFHSGLYVNTQTTLGQQQEQQQRYSLQNSEYHQASHPKQHPQHTLPTPSSSAHDNTHPDSSCQTFLHPPSFPATGSQDARCSAPATTTTRVPGPLPGDMYQPPAFTASYDERHKISEKVLRRWSQPNVFQRDQQLCQAQVAPTYNYQNERDPAQSTWPMPPSSFNRRSSSLAHALEPVPSNTPAQQNGSQIKFEELITSQSHNVQSAPSSTSSQSQSTQAGGQATTYPFSSKPGSSKTNSCHVVVQRPRPTQPSMPSSSTVIQIPKLPPSPIKQLPNKLPASPPSSQWSSSGPLDSKDDLRQRGRNVAVFIPPSTMQRMPLSGDGAPIASMLADAVANAHLTMPSLEQAILPKLAPSKPYALPFNATSMSLPSLNATKLAVQQQIAAVRKRGVSMPQPGGTGAQHYSPYMVAKEQRDGRKMDVARLAELHAATVSAAVMARRGSSAPTGSPGSTGTGTGGLISSTALFPPPVLASQHQLPQTIAIGSSLGGANTVEESPPSLGADDGYGKDGKLGKKPFLACEFCRHRKIACGKGPTLPPHIVLPPGPRTCNQCFRRGLECQFPEASRRGLRHGKPSRRVIYGENNEYRIVDPDDEDYEDDEDDYLDEDEEVEAKGKGKGKAKVPARPWSPIRFVPAVDTEILKELSKSGVIERGGYV</sequence>
<dbReference type="GO" id="GO:0008270">
    <property type="term" value="F:zinc ion binding"/>
    <property type="evidence" value="ECO:0007669"/>
    <property type="project" value="InterPro"/>
</dbReference>
<reference evidence="4" key="2">
    <citation type="submission" date="2015-01" db="EMBL/GenBank/DDBJ databases">
        <title>Evolutionary Origins and Diversification of the Mycorrhizal Mutualists.</title>
        <authorList>
            <consortium name="DOE Joint Genome Institute"/>
            <consortium name="Mycorrhizal Genomics Consortium"/>
            <person name="Kohler A."/>
            <person name="Kuo A."/>
            <person name="Nagy L.G."/>
            <person name="Floudas D."/>
            <person name="Copeland A."/>
            <person name="Barry K.W."/>
            <person name="Cichocki N."/>
            <person name="Veneault-Fourrey C."/>
            <person name="LaButti K."/>
            <person name="Lindquist E.A."/>
            <person name="Lipzen A."/>
            <person name="Lundell T."/>
            <person name="Morin E."/>
            <person name="Murat C."/>
            <person name="Riley R."/>
            <person name="Ohm R."/>
            <person name="Sun H."/>
            <person name="Tunlid A."/>
            <person name="Henrissat B."/>
            <person name="Grigoriev I.V."/>
            <person name="Hibbett D.S."/>
            <person name="Martin F."/>
        </authorList>
    </citation>
    <scope>NUCLEOTIDE SEQUENCE [LARGE SCALE GENOMIC DNA]</scope>
    <source>
        <strain evidence="4">MUT 4182</strain>
    </source>
</reference>
<dbReference type="SUPFAM" id="SSF57701">
    <property type="entry name" value="Zn2/Cys6 DNA-binding domain"/>
    <property type="match status" value="1"/>
</dbReference>
<dbReference type="Gene3D" id="4.10.240.10">
    <property type="entry name" value="Zn(2)-C6 fungal-type DNA-binding domain"/>
    <property type="match status" value="1"/>
</dbReference>
<dbReference type="STRING" id="1051891.A0A0C3QG42"/>
<feature type="compositionally biased region" description="Low complexity" evidence="1">
    <location>
        <begin position="358"/>
        <end position="368"/>
    </location>
</feature>
<feature type="compositionally biased region" description="Low complexity" evidence="1">
    <location>
        <begin position="279"/>
        <end position="300"/>
    </location>
</feature>
<dbReference type="EMBL" id="KN822971">
    <property type="protein sequence ID" value="KIO30535.1"/>
    <property type="molecule type" value="Genomic_DNA"/>
</dbReference>
<dbReference type="GO" id="GO:0000981">
    <property type="term" value="F:DNA-binding transcription factor activity, RNA polymerase II-specific"/>
    <property type="evidence" value="ECO:0007669"/>
    <property type="project" value="InterPro"/>
</dbReference>
<feature type="compositionally biased region" description="Polar residues" evidence="1">
    <location>
        <begin position="147"/>
        <end position="164"/>
    </location>
</feature>
<organism evidence="3 4">
    <name type="scientific">Tulasnella calospora MUT 4182</name>
    <dbReference type="NCBI Taxonomy" id="1051891"/>
    <lineage>
        <taxon>Eukaryota</taxon>
        <taxon>Fungi</taxon>
        <taxon>Dikarya</taxon>
        <taxon>Basidiomycota</taxon>
        <taxon>Agaricomycotina</taxon>
        <taxon>Agaricomycetes</taxon>
        <taxon>Cantharellales</taxon>
        <taxon>Tulasnellaceae</taxon>
        <taxon>Tulasnella</taxon>
    </lineage>
</organism>